<sequence length="114" mass="12912">MTEIHDVRQRAVLPIGTVIALTELSARQIRYYEKQGLIQPQRNAGNHRLYALVDVEDLLAIKAQLASGLTLGEIKRLQDQSVPHPSDAEARQMLREELLNQSRFTPAPRIKQGF</sequence>
<dbReference type="PATRIC" id="fig|1423727.3.peg.549"/>
<dbReference type="RefSeq" id="WP_057893845.1">
    <property type="nucleotide sequence ID" value="NZ_AYZQ01000001.1"/>
</dbReference>
<dbReference type="Proteomes" id="UP000051672">
    <property type="component" value="Unassembled WGS sequence"/>
</dbReference>
<evidence type="ECO:0000256" key="1">
    <source>
        <dbReference type="ARBA" id="ARBA00022491"/>
    </source>
</evidence>
<keyword evidence="7" id="KW-1185">Reference proteome</keyword>
<dbReference type="PANTHER" id="PTHR30204:SF65">
    <property type="entry name" value="HTH-TYPE TRANSCRIPTIONAL REGULATOR TNRA"/>
    <property type="match status" value="1"/>
</dbReference>
<feature type="domain" description="HTH merR-type" evidence="5">
    <location>
        <begin position="12"/>
        <end position="80"/>
    </location>
</feature>
<evidence type="ECO:0000256" key="2">
    <source>
        <dbReference type="ARBA" id="ARBA00023015"/>
    </source>
</evidence>
<dbReference type="GO" id="GO:0003700">
    <property type="term" value="F:DNA-binding transcription factor activity"/>
    <property type="evidence" value="ECO:0007669"/>
    <property type="project" value="InterPro"/>
</dbReference>
<dbReference type="SMART" id="SM00422">
    <property type="entry name" value="HTH_MERR"/>
    <property type="match status" value="1"/>
</dbReference>
<comment type="caution">
    <text evidence="6">The sequence shown here is derived from an EMBL/GenBank/DDBJ whole genome shotgun (WGS) entry which is preliminary data.</text>
</comment>
<keyword evidence="2" id="KW-0805">Transcription regulation</keyword>
<dbReference type="AlphaFoldDB" id="A0A0R2B251"/>
<reference evidence="6 7" key="1">
    <citation type="journal article" date="2015" name="Genome Announc.">
        <title>Expanding the biotechnology potential of lactobacilli through comparative genomics of 213 strains and associated genera.</title>
        <authorList>
            <person name="Sun Z."/>
            <person name="Harris H.M."/>
            <person name="McCann A."/>
            <person name="Guo C."/>
            <person name="Argimon S."/>
            <person name="Zhang W."/>
            <person name="Yang X."/>
            <person name="Jeffery I.B."/>
            <person name="Cooney J.C."/>
            <person name="Kagawa T.F."/>
            <person name="Liu W."/>
            <person name="Song Y."/>
            <person name="Salvetti E."/>
            <person name="Wrobel A."/>
            <person name="Rasinkangas P."/>
            <person name="Parkhill J."/>
            <person name="Rea M.C."/>
            <person name="O'Sullivan O."/>
            <person name="Ritari J."/>
            <person name="Douillard F.P."/>
            <person name="Paul Ross R."/>
            <person name="Yang R."/>
            <person name="Briner A.E."/>
            <person name="Felis G.E."/>
            <person name="de Vos W.M."/>
            <person name="Barrangou R."/>
            <person name="Klaenhammer T.R."/>
            <person name="Caufield P.W."/>
            <person name="Cui Y."/>
            <person name="Zhang H."/>
            <person name="O'Toole P.W."/>
        </authorList>
    </citation>
    <scope>NUCLEOTIDE SEQUENCE [LARGE SCALE GENOMIC DNA]</scope>
    <source>
        <strain evidence="6 7">DSM 23927</strain>
    </source>
</reference>
<dbReference type="Gene3D" id="1.10.1660.10">
    <property type="match status" value="1"/>
</dbReference>
<evidence type="ECO:0000313" key="6">
    <source>
        <dbReference type="EMBL" id="KRM72834.1"/>
    </source>
</evidence>
<proteinExistence type="predicted"/>
<organism evidence="6 7">
    <name type="scientific">Lacticaseibacillus brantae DSM 23927</name>
    <dbReference type="NCBI Taxonomy" id="1423727"/>
    <lineage>
        <taxon>Bacteria</taxon>
        <taxon>Bacillati</taxon>
        <taxon>Bacillota</taxon>
        <taxon>Bacilli</taxon>
        <taxon>Lactobacillales</taxon>
        <taxon>Lactobacillaceae</taxon>
        <taxon>Lacticaseibacillus</taxon>
    </lineage>
</organism>
<dbReference type="STRING" id="1423727.FC34_GL000546"/>
<dbReference type="SUPFAM" id="SSF46955">
    <property type="entry name" value="Putative DNA-binding domain"/>
    <property type="match status" value="1"/>
</dbReference>
<dbReference type="InterPro" id="IPR047057">
    <property type="entry name" value="MerR_fam"/>
</dbReference>
<dbReference type="Pfam" id="PF13411">
    <property type="entry name" value="MerR_1"/>
    <property type="match status" value="1"/>
</dbReference>
<dbReference type="PANTHER" id="PTHR30204">
    <property type="entry name" value="REDOX-CYCLING DRUG-SENSING TRANSCRIPTIONAL ACTIVATOR SOXR"/>
    <property type="match status" value="1"/>
</dbReference>
<dbReference type="GO" id="GO:0003677">
    <property type="term" value="F:DNA binding"/>
    <property type="evidence" value="ECO:0007669"/>
    <property type="project" value="UniProtKB-KW"/>
</dbReference>
<keyword evidence="4" id="KW-0804">Transcription</keyword>
<dbReference type="InterPro" id="IPR000551">
    <property type="entry name" value="MerR-type_HTH_dom"/>
</dbReference>
<protein>
    <recommendedName>
        <fullName evidence="5">HTH merR-type domain-containing protein</fullName>
    </recommendedName>
</protein>
<evidence type="ECO:0000256" key="4">
    <source>
        <dbReference type="ARBA" id="ARBA00023163"/>
    </source>
</evidence>
<name>A0A0R2B251_9LACO</name>
<keyword evidence="1" id="KW-0678">Repressor</keyword>
<evidence type="ECO:0000256" key="3">
    <source>
        <dbReference type="ARBA" id="ARBA00023125"/>
    </source>
</evidence>
<dbReference type="PROSITE" id="PS50937">
    <property type="entry name" value="HTH_MERR_2"/>
    <property type="match status" value="1"/>
</dbReference>
<dbReference type="InterPro" id="IPR009061">
    <property type="entry name" value="DNA-bd_dom_put_sf"/>
</dbReference>
<evidence type="ECO:0000313" key="7">
    <source>
        <dbReference type="Proteomes" id="UP000051672"/>
    </source>
</evidence>
<dbReference type="EMBL" id="AYZQ01000001">
    <property type="protein sequence ID" value="KRM72834.1"/>
    <property type="molecule type" value="Genomic_DNA"/>
</dbReference>
<gene>
    <name evidence="6" type="ORF">FC34_GL000546</name>
</gene>
<dbReference type="OrthoDB" id="9806513at2"/>
<accession>A0A0R2B251</accession>
<keyword evidence="3" id="KW-0238">DNA-binding</keyword>
<evidence type="ECO:0000259" key="5">
    <source>
        <dbReference type="PROSITE" id="PS50937"/>
    </source>
</evidence>